<keyword evidence="2" id="KW-1133">Transmembrane helix</keyword>
<dbReference type="Pfam" id="PF20434">
    <property type="entry name" value="BD-FAE"/>
    <property type="match status" value="1"/>
</dbReference>
<evidence type="ECO:0000313" key="5">
    <source>
        <dbReference type="Proteomes" id="UP001500454"/>
    </source>
</evidence>
<dbReference type="InterPro" id="IPR029058">
    <property type="entry name" value="AB_hydrolase_fold"/>
</dbReference>
<accession>A0ABP8JJ83</accession>
<gene>
    <name evidence="4" type="ORF">GCM10023186_41170</name>
</gene>
<protein>
    <recommendedName>
        <fullName evidence="3">BD-FAE-like domain-containing protein</fullName>
    </recommendedName>
</protein>
<evidence type="ECO:0000256" key="2">
    <source>
        <dbReference type="SAM" id="Phobius"/>
    </source>
</evidence>
<dbReference type="SUPFAM" id="SSF53474">
    <property type="entry name" value="alpha/beta-Hydrolases"/>
    <property type="match status" value="1"/>
</dbReference>
<dbReference type="InterPro" id="IPR049492">
    <property type="entry name" value="BD-FAE-like_dom"/>
</dbReference>
<keyword evidence="1" id="KW-0378">Hydrolase</keyword>
<feature type="domain" description="BD-FAE-like" evidence="3">
    <location>
        <begin position="98"/>
        <end position="292"/>
    </location>
</feature>
<reference evidence="5" key="1">
    <citation type="journal article" date="2019" name="Int. J. Syst. Evol. Microbiol.">
        <title>The Global Catalogue of Microorganisms (GCM) 10K type strain sequencing project: providing services to taxonomists for standard genome sequencing and annotation.</title>
        <authorList>
            <consortium name="The Broad Institute Genomics Platform"/>
            <consortium name="The Broad Institute Genome Sequencing Center for Infectious Disease"/>
            <person name="Wu L."/>
            <person name="Ma J."/>
        </authorList>
    </citation>
    <scope>NUCLEOTIDE SEQUENCE [LARGE SCALE GENOMIC DNA]</scope>
    <source>
        <strain evidence="5">JCM 17924</strain>
    </source>
</reference>
<keyword evidence="2" id="KW-0812">Transmembrane</keyword>
<evidence type="ECO:0000256" key="1">
    <source>
        <dbReference type="ARBA" id="ARBA00022801"/>
    </source>
</evidence>
<dbReference type="Gene3D" id="3.40.50.1820">
    <property type="entry name" value="alpha/beta hydrolase"/>
    <property type="match status" value="1"/>
</dbReference>
<organism evidence="4 5">
    <name type="scientific">Hymenobacter koreensis</name>
    <dbReference type="NCBI Taxonomy" id="1084523"/>
    <lineage>
        <taxon>Bacteria</taxon>
        <taxon>Pseudomonadati</taxon>
        <taxon>Bacteroidota</taxon>
        <taxon>Cytophagia</taxon>
        <taxon>Cytophagales</taxon>
        <taxon>Hymenobacteraceae</taxon>
        <taxon>Hymenobacter</taxon>
    </lineage>
</organism>
<dbReference type="Proteomes" id="UP001500454">
    <property type="component" value="Unassembled WGS sequence"/>
</dbReference>
<dbReference type="PANTHER" id="PTHR48081">
    <property type="entry name" value="AB HYDROLASE SUPERFAMILY PROTEIN C4A8.06C"/>
    <property type="match status" value="1"/>
</dbReference>
<dbReference type="PANTHER" id="PTHR48081:SF33">
    <property type="entry name" value="KYNURENINE FORMAMIDASE"/>
    <property type="match status" value="1"/>
</dbReference>
<evidence type="ECO:0000313" key="4">
    <source>
        <dbReference type="EMBL" id="GAA4391657.1"/>
    </source>
</evidence>
<name>A0ABP8JJ83_9BACT</name>
<dbReference type="InterPro" id="IPR050300">
    <property type="entry name" value="GDXG_lipolytic_enzyme"/>
</dbReference>
<keyword evidence="2" id="KW-0472">Membrane</keyword>
<feature type="transmembrane region" description="Helical" evidence="2">
    <location>
        <begin position="46"/>
        <end position="66"/>
    </location>
</feature>
<evidence type="ECO:0000259" key="3">
    <source>
        <dbReference type="Pfam" id="PF20434"/>
    </source>
</evidence>
<comment type="caution">
    <text evidence="4">The sequence shown here is derived from an EMBL/GenBank/DDBJ whole genome shotgun (WGS) entry which is preliminary data.</text>
</comment>
<sequence length="345" mass="38416">MPGLGVTAFIPSLFQEPVWVSAIHKVRLGVYSPLVRVLYPSPTIPYMRFFPWLIVPVLLVLLLIVANEYATAQPSRRTADVPYVPATDTAFSAERHLLDVYAPRKKASALRPVVVFMHGGSWNSGQKNFYSFIGRRLAKQGVVAVVINYRLAPQVRVPQMADDCARAVIWATEHIREYGGDPQRIFTMGHSAGGGLAALLAADNRLFARRGLAQNPVRGAILDDPAGLDMYDYLQKMEYGNDAQYLVPFGTDPAVWRETSALYHVTAASPPFLIFIGGETYPSIRNSSQKFRDKLVSLGRPPLYAVLPGKKHVPMVLQLYWKNNVIYRELLTLVNAPHGQATNRQ</sequence>
<keyword evidence="5" id="KW-1185">Reference proteome</keyword>
<proteinExistence type="predicted"/>
<dbReference type="EMBL" id="BAABHA010000015">
    <property type="protein sequence ID" value="GAA4391657.1"/>
    <property type="molecule type" value="Genomic_DNA"/>
</dbReference>